<organism evidence="1 2">
    <name type="scientific">Candidatus Manganitrophus noduliformans</name>
    <dbReference type="NCBI Taxonomy" id="2606439"/>
    <lineage>
        <taxon>Bacteria</taxon>
        <taxon>Pseudomonadati</taxon>
        <taxon>Nitrospirota</taxon>
        <taxon>Nitrospiria</taxon>
        <taxon>Candidatus Troglogloeales</taxon>
        <taxon>Candidatus Manganitrophaceae</taxon>
        <taxon>Candidatus Manganitrophus</taxon>
    </lineage>
</organism>
<dbReference type="EMBL" id="VTOW01000001">
    <property type="protein sequence ID" value="NKE69691.1"/>
    <property type="molecule type" value="Genomic_DNA"/>
</dbReference>
<protein>
    <submittedName>
        <fullName evidence="1">Uncharacterized protein</fullName>
    </submittedName>
</protein>
<evidence type="ECO:0000313" key="2">
    <source>
        <dbReference type="Proteomes" id="UP000534783"/>
    </source>
</evidence>
<proteinExistence type="predicted"/>
<name>A0A7X6DM11_9BACT</name>
<reference evidence="1 2" key="1">
    <citation type="journal article" date="2020" name="Nature">
        <title>Bacterial chemolithoautotrophy via manganese oxidation.</title>
        <authorList>
            <person name="Yu H."/>
            <person name="Leadbetter J.R."/>
        </authorList>
    </citation>
    <scope>NUCLEOTIDE SEQUENCE [LARGE SCALE GENOMIC DNA]</scope>
    <source>
        <strain evidence="1 2">Mn-1</strain>
    </source>
</reference>
<dbReference type="RefSeq" id="WP_168057980.1">
    <property type="nucleotide sequence ID" value="NZ_VTOW01000001.1"/>
</dbReference>
<dbReference type="AlphaFoldDB" id="A0A7X6DM11"/>
<accession>A0A7X6DM11</accession>
<dbReference type="Proteomes" id="UP000534783">
    <property type="component" value="Unassembled WGS sequence"/>
</dbReference>
<evidence type="ECO:0000313" key="1">
    <source>
        <dbReference type="EMBL" id="NKE69691.1"/>
    </source>
</evidence>
<comment type="caution">
    <text evidence="1">The sequence shown here is derived from an EMBL/GenBank/DDBJ whole genome shotgun (WGS) entry which is preliminary data.</text>
</comment>
<sequence>MDDHQWGELIAFIIDKTLISEQRIERILHIYTPEALPPSLLEVIQDILMEKEITREGVSPFTKYGALSSLMDLEAEQTKKEFLTIETVLGHGRISEAAVGEVPELFIKYSNLIEDICSKTGENEETIHQVHRAYLEYVYMKTNNPDTLIPFLKWYLKTEENINRDF</sequence>
<gene>
    <name evidence="1" type="ORF">MNODULE_02880</name>
</gene>
<keyword evidence="2" id="KW-1185">Reference proteome</keyword>